<organism evidence="1 2">
    <name type="scientific">Frondihabitans cladoniiphilus</name>
    <dbReference type="NCBI Taxonomy" id="715785"/>
    <lineage>
        <taxon>Bacteria</taxon>
        <taxon>Bacillati</taxon>
        <taxon>Actinomycetota</taxon>
        <taxon>Actinomycetes</taxon>
        <taxon>Micrococcales</taxon>
        <taxon>Microbacteriaceae</taxon>
        <taxon>Frondihabitans</taxon>
    </lineage>
</organism>
<comment type="caution">
    <text evidence="1">The sequence shown here is derived from an EMBL/GenBank/DDBJ whole genome shotgun (WGS) entry which is preliminary data.</text>
</comment>
<dbReference type="Proteomes" id="UP001501295">
    <property type="component" value="Unassembled WGS sequence"/>
</dbReference>
<reference evidence="2" key="1">
    <citation type="journal article" date="2019" name="Int. J. Syst. Evol. Microbiol.">
        <title>The Global Catalogue of Microorganisms (GCM) 10K type strain sequencing project: providing services to taxonomists for standard genome sequencing and annotation.</title>
        <authorList>
            <consortium name="The Broad Institute Genomics Platform"/>
            <consortium name="The Broad Institute Genome Sequencing Center for Infectious Disease"/>
            <person name="Wu L."/>
            <person name="Ma J."/>
        </authorList>
    </citation>
    <scope>NUCLEOTIDE SEQUENCE [LARGE SCALE GENOMIC DNA]</scope>
    <source>
        <strain evidence="2">JCM 18956</strain>
    </source>
</reference>
<name>A0ABP8VVE3_9MICO</name>
<keyword evidence="2" id="KW-1185">Reference proteome</keyword>
<evidence type="ECO:0000313" key="2">
    <source>
        <dbReference type="Proteomes" id="UP001501295"/>
    </source>
</evidence>
<proteinExistence type="predicted"/>
<gene>
    <name evidence="1" type="ORF">GCM10025780_17620</name>
</gene>
<sequence length="107" mass="12126">MQPYTRPIGIRSQTLTQLPGLSSRVHDGVQFETATGTTFSVHAKDLGFALLSEAARWSWTVDLIPSSRFRVERLSPHTLRLHLDIANHRKQALDAIEQLCHTEEAHR</sequence>
<evidence type="ECO:0000313" key="1">
    <source>
        <dbReference type="EMBL" id="GAA4673766.1"/>
    </source>
</evidence>
<dbReference type="EMBL" id="BAABLM010000003">
    <property type="protein sequence ID" value="GAA4673766.1"/>
    <property type="molecule type" value="Genomic_DNA"/>
</dbReference>
<accession>A0ABP8VVE3</accession>
<protein>
    <submittedName>
        <fullName evidence="1">Uncharacterized protein</fullName>
    </submittedName>
</protein>